<feature type="transmembrane region" description="Helical" evidence="10">
    <location>
        <begin position="416"/>
        <end position="437"/>
    </location>
</feature>
<gene>
    <name evidence="11" type="ORF">SAMN04488528_101578</name>
</gene>
<feature type="transmembrane region" description="Helical" evidence="10">
    <location>
        <begin position="236"/>
        <end position="261"/>
    </location>
</feature>
<feature type="transmembrane region" description="Helical" evidence="10">
    <location>
        <begin position="168"/>
        <end position="189"/>
    </location>
</feature>
<name>A0A1I0YYJ2_9CLOT</name>
<dbReference type="GO" id="GO:0046677">
    <property type="term" value="P:response to antibiotic"/>
    <property type="evidence" value="ECO:0007669"/>
    <property type="project" value="UniProtKB-KW"/>
</dbReference>
<dbReference type="EMBL" id="FOKI01000015">
    <property type="protein sequence ID" value="SFB17440.1"/>
    <property type="molecule type" value="Genomic_DNA"/>
</dbReference>
<dbReference type="InterPro" id="IPR045070">
    <property type="entry name" value="MATE_MepA-like"/>
</dbReference>
<dbReference type="GO" id="GO:0005886">
    <property type="term" value="C:plasma membrane"/>
    <property type="evidence" value="ECO:0007669"/>
    <property type="project" value="UniProtKB-SubCell"/>
</dbReference>
<evidence type="ECO:0000256" key="3">
    <source>
        <dbReference type="ARBA" id="ARBA00022106"/>
    </source>
</evidence>
<accession>A0A1I0YYJ2</accession>
<evidence type="ECO:0000256" key="1">
    <source>
        <dbReference type="ARBA" id="ARBA00004651"/>
    </source>
</evidence>
<feature type="transmembrane region" description="Helical" evidence="10">
    <location>
        <begin position="12"/>
        <end position="35"/>
    </location>
</feature>
<evidence type="ECO:0000256" key="5">
    <source>
        <dbReference type="ARBA" id="ARBA00022475"/>
    </source>
</evidence>
<feature type="transmembrane region" description="Helical" evidence="10">
    <location>
        <begin position="267"/>
        <end position="287"/>
    </location>
</feature>
<evidence type="ECO:0000256" key="7">
    <source>
        <dbReference type="ARBA" id="ARBA00022989"/>
    </source>
</evidence>
<sequence length="452" mass="49057">MKGNIDVLEDDVLKLFIKYAIPSILGVLGMSSYVFFDTMFIGQGLGSEGLAALNIVLPVFSLFNATAFLFGMGGGAAISVCIGKKKYNKVNEIFTHALILSVIIGGIYTLIGTIFLDKLCYFLGADASTITLVKEYLRIIMAMSIGFVLVGELNVFVRNDKSPKLAMWSMIIPSLVNIVLDYIFIFPMGMGMKGAALATAISPVTSLLMLSTHFIKKESMLKLSFKGIKFGIMKRIILNGFPSFIVEISAGVVIFAFNIVISYLSGSIGLAAYGIIANVAIICRGVFNGTAQAIQPILSVNYGAEKYDRVKKCLFIARVTAFTLGGVSLLIGILFPRNLVNIFSNDGEKLVSITVTGIYIYFTSFLIEGINTVNLAYFQAVENVKSSSIISITRGFVGIFTGLIFLPQMFGLKGVWATVPFSESVTFIVSITCFLIFDKVITKNKISLKGIN</sequence>
<keyword evidence="6 10" id="KW-0812">Transmembrane</keyword>
<dbReference type="GO" id="GO:0015297">
    <property type="term" value="F:antiporter activity"/>
    <property type="evidence" value="ECO:0007669"/>
    <property type="project" value="InterPro"/>
</dbReference>
<feature type="transmembrane region" description="Helical" evidence="10">
    <location>
        <begin position="55"/>
        <end position="81"/>
    </location>
</feature>
<dbReference type="PANTHER" id="PTHR43823:SF4">
    <property type="entry name" value="SPORULATION PROTEIN YKVU"/>
    <property type="match status" value="1"/>
</dbReference>
<evidence type="ECO:0000313" key="12">
    <source>
        <dbReference type="Proteomes" id="UP000198619"/>
    </source>
</evidence>
<dbReference type="InterPro" id="IPR002528">
    <property type="entry name" value="MATE_fam"/>
</dbReference>
<comment type="similarity">
    <text evidence="2">Belongs to the multi antimicrobial extrusion (MATE) (TC 2.A.66.1) family. MepA subfamily.</text>
</comment>
<keyword evidence="7 10" id="KW-1133">Transmembrane helix</keyword>
<feature type="transmembrane region" description="Helical" evidence="10">
    <location>
        <begin position="389"/>
        <end position="410"/>
    </location>
</feature>
<dbReference type="AlphaFoldDB" id="A0A1I0YYJ2"/>
<dbReference type="GO" id="GO:0042910">
    <property type="term" value="F:xenobiotic transmembrane transporter activity"/>
    <property type="evidence" value="ECO:0007669"/>
    <property type="project" value="InterPro"/>
</dbReference>
<comment type="subcellular location">
    <subcellularLocation>
        <location evidence="1">Cell membrane</location>
        <topology evidence="1">Multi-pass membrane protein</topology>
    </subcellularLocation>
</comment>
<dbReference type="InterPro" id="IPR051327">
    <property type="entry name" value="MATE_MepA_subfamily"/>
</dbReference>
<dbReference type="RefSeq" id="WP_090041361.1">
    <property type="nucleotide sequence ID" value="NZ_FOKI01000015.1"/>
</dbReference>
<dbReference type="PANTHER" id="PTHR43823">
    <property type="entry name" value="SPORULATION PROTEIN YKVU"/>
    <property type="match status" value="1"/>
</dbReference>
<dbReference type="STRING" id="84698.SAMN04488528_101578"/>
<keyword evidence="4" id="KW-0813">Transport</keyword>
<proteinExistence type="inferred from homology"/>
<reference evidence="11 12" key="1">
    <citation type="submission" date="2016-10" db="EMBL/GenBank/DDBJ databases">
        <authorList>
            <person name="de Groot N.N."/>
        </authorList>
    </citation>
    <scope>NUCLEOTIDE SEQUENCE [LARGE SCALE GENOMIC DNA]</scope>
    <source>
        <strain evidence="11 12">DSM 12271</strain>
    </source>
</reference>
<feature type="transmembrane region" description="Helical" evidence="10">
    <location>
        <begin position="195"/>
        <end position="215"/>
    </location>
</feature>
<evidence type="ECO:0000256" key="4">
    <source>
        <dbReference type="ARBA" id="ARBA00022448"/>
    </source>
</evidence>
<evidence type="ECO:0000256" key="10">
    <source>
        <dbReference type="SAM" id="Phobius"/>
    </source>
</evidence>
<dbReference type="Pfam" id="PF01554">
    <property type="entry name" value="MatE"/>
    <property type="match status" value="2"/>
</dbReference>
<evidence type="ECO:0000256" key="9">
    <source>
        <dbReference type="ARBA" id="ARBA00023251"/>
    </source>
</evidence>
<feature type="transmembrane region" description="Helical" evidence="10">
    <location>
        <begin position="136"/>
        <end position="156"/>
    </location>
</feature>
<evidence type="ECO:0000256" key="6">
    <source>
        <dbReference type="ARBA" id="ARBA00022692"/>
    </source>
</evidence>
<evidence type="ECO:0000256" key="8">
    <source>
        <dbReference type="ARBA" id="ARBA00023136"/>
    </source>
</evidence>
<evidence type="ECO:0000256" key="2">
    <source>
        <dbReference type="ARBA" id="ARBA00008417"/>
    </source>
</evidence>
<keyword evidence="9" id="KW-0046">Antibiotic resistance</keyword>
<feature type="transmembrane region" description="Helical" evidence="10">
    <location>
        <begin position="355"/>
        <end position="377"/>
    </location>
</feature>
<keyword evidence="5" id="KW-1003">Cell membrane</keyword>
<feature type="transmembrane region" description="Helical" evidence="10">
    <location>
        <begin position="315"/>
        <end position="335"/>
    </location>
</feature>
<dbReference type="NCBIfam" id="TIGR00797">
    <property type="entry name" value="matE"/>
    <property type="match status" value="1"/>
</dbReference>
<dbReference type="PIRSF" id="PIRSF006603">
    <property type="entry name" value="DinF"/>
    <property type="match status" value="1"/>
</dbReference>
<dbReference type="InterPro" id="IPR048279">
    <property type="entry name" value="MdtK-like"/>
</dbReference>
<organism evidence="11 12">
    <name type="scientific">Clostridium frigidicarnis</name>
    <dbReference type="NCBI Taxonomy" id="84698"/>
    <lineage>
        <taxon>Bacteria</taxon>
        <taxon>Bacillati</taxon>
        <taxon>Bacillota</taxon>
        <taxon>Clostridia</taxon>
        <taxon>Eubacteriales</taxon>
        <taxon>Clostridiaceae</taxon>
        <taxon>Clostridium</taxon>
    </lineage>
</organism>
<keyword evidence="8 10" id="KW-0472">Membrane</keyword>
<feature type="transmembrane region" description="Helical" evidence="10">
    <location>
        <begin position="93"/>
        <end position="116"/>
    </location>
</feature>
<dbReference type="CDD" id="cd13143">
    <property type="entry name" value="MATE_MepA_like"/>
    <property type="match status" value="1"/>
</dbReference>
<protein>
    <recommendedName>
        <fullName evidence="3">Multidrug export protein MepA</fullName>
    </recommendedName>
</protein>
<evidence type="ECO:0000313" key="11">
    <source>
        <dbReference type="EMBL" id="SFB17440.1"/>
    </source>
</evidence>
<keyword evidence="12" id="KW-1185">Reference proteome</keyword>
<dbReference type="Proteomes" id="UP000198619">
    <property type="component" value="Unassembled WGS sequence"/>
</dbReference>
<dbReference type="OrthoDB" id="305360at2"/>